<dbReference type="EMBL" id="LRRQ01000152">
    <property type="protein sequence ID" value="OAM87958.1"/>
    <property type="molecule type" value="Genomic_DNA"/>
</dbReference>
<dbReference type="InterPro" id="IPR036291">
    <property type="entry name" value="NAD(P)-bd_dom_sf"/>
</dbReference>
<dbReference type="InterPro" id="IPR055170">
    <property type="entry name" value="GFO_IDH_MocA-like_dom"/>
</dbReference>
<dbReference type="PANTHER" id="PTHR43818">
    <property type="entry name" value="BCDNA.GH03377"/>
    <property type="match status" value="1"/>
</dbReference>
<dbReference type="STRING" id="1184151.AW736_21455"/>
<dbReference type="SUPFAM" id="SSF51735">
    <property type="entry name" value="NAD(P)-binding Rossmann-fold domains"/>
    <property type="match status" value="1"/>
</dbReference>
<dbReference type="Gene3D" id="3.40.50.720">
    <property type="entry name" value="NAD(P)-binding Rossmann-like Domain"/>
    <property type="match status" value="1"/>
</dbReference>
<evidence type="ECO:0000259" key="2">
    <source>
        <dbReference type="Pfam" id="PF01408"/>
    </source>
</evidence>
<dbReference type="Pfam" id="PF22725">
    <property type="entry name" value="GFO_IDH_MocA_C3"/>
    <property type="match status" value="1"/>
</dbReference>
<feature type="domain" description="GFO/IDH/MocA-like oxidoreductase" evidence="3">
    <location>
        <begin position="138"/>
        <end position="255"/>
    </location>
</feature>
<reference evidence="4 5" key="1">
    <citation type="submission" date="2016-01" db="EMBL/GenBank/DDBJ databases">
        <title>High potential of lignocellulose degradation of a new Verrucomicrobia species.</title>
        <authorList>
            <person name="Wang Y."/>
            <person name="Shi Y."/>
            <person name="Qiu Z."/>
            <person name="Liu S."/>
            <person name="Yang H."/>
        </authorList>
    </citation>
    <scope>NUCLEOTIDE SEQUENCE [LARGE SCALE GENOMIC DNA]</scope>
    <source>
        <strain evidence="4 5">TSB47</strain>
    </source>
</reference>
<dbReference type="InterPro" id="IPR000683">
    <property type="entry name" value="Gfo/Idh/MocA-like_OxRdtase_N"/>
</dbReference>
<dbReference type="OrthoDB" id="9815825at2"/>
<dbReference type="Proteomes" id="UP000078486">
    <property type="component" value="Unassembled WGS sequence"/>
</dbReference>
<keyword evidence="1" id="KW-0560">Oxidoreductase</keyword>
<dbReference type="InterPro" id="IPR050463">
    <property type="entry name" value="Gfo/Idh/MocA_oxidrdct_glycsds"/>
</dbReference>
<gene>
    <name evidence="4" type="ORF">AW736_21455</name>
</gene>
<organism evidence="4 5">
    <name type="scientific">Termitidicoccus mucosus</name>
    <dbReference type="NCBI Taxonomy" id="1184151"/>
    <lineage>
        <taxon>Bacteria</taxon>
        <taxon>Pseudomonadati</taxon>
        <taxon>Verrucomicrobiota</taxon>
        <taxon>Opitutia</taxon>
        <taxon>Opitutales</taxon>
        <taxon>Opitutaceae</taxon>
        <taxon>Termitidicoccus</taxon>
    </lineage>
</organism>
<dbReference type="GO" id="GO:0000166">
    <property type="term" value="F:nucleotide binding"/>
    <property type="evidence" value="ECO:0007669"/>
    <property type="project" value="InterPro"/>
</dbReference>
<dbReference type="SUPFAM" id="SSF55347">
    <property type="entry name" value="Glyceraldehyde-3-phosphate dehydrogenase-like, C-terminal domain"/>
    <property type="match status" value="1"/>
</dbReference>
<feature type="domain" description="Gfo/Idh/MocA-like oxidoreductase N-terminal" evidence="2">
    <location>
        <begin position="8"/>
        <end position="127"/>
    </location>
</feature>
<evidence type="ECO:0000259" key="3">
    <source>
        <dbReference type="Pfam" id="PF22725"/>
    </source>
</evidence>
<dbReference type="GO" id="GO:0016491">
    <property type="term" value="F:oxidoreductase activity"/>
    <property type="evidence" value="ECO:0007669"/>
    <property type="project" value="UniProtKB-KW"/>
</dbReference>
<evidence type="ECO:0000256" key="1">
    <source>
        <dbReference type="ARBA" id="ARBA00023002"/>
    </source>
</evidence>
<comment type="caution">
    <text evidence="4">The sequence shown here is derived from an EMBL/GenBank/DDBJ whole genome shotgun (WGS) entry which is preliminary data.</text>
</comment>
<accession>A0A178IDZ7</accession>
<dbReference type="Pfam" id="PF01408">
    <property type="entry name" value="GFO_IDH_MocA"/>
    <property type="match status" value="1"/>
</dbReference>
<dbReference type="RefSeq" id="WP_068772318.1">
    <property type="nucleotide sequence ID" value="NZ_CP109796.1"/>
</dbReference>
<dbReference type="AlphaFoldDB" id="A0A178IDZ7"/>
<sequence length="362" mass="39943">MKFSSAPIKFGVCGLGRIGAQHCRFFSKDSARYQPVAFCDTDATRARETAAKYQGKPCTDFAAFLADPDMELAIIATRSLDHARHAEQAIAAGKIVLLEKPIGVTARDYATLQRLAREHPGKLYCGHNHRFEPAFQNTLAIVREGILGKIYAVKLSKHHVFMRRGDWQARLDCGGGQLSVWGPHLLDHALQLLGGSPVRGVWSYLRRVLTPGDADDHMRVLLSAENGVVAEIEISNSVALPAPSCVIYGDRGSLVCGQEQKEIRLRYLAPDFHWGAASASADTPPVEGPWHEGADKLPWIEETRAVTPDVNMWDYVEIELARHLHAAIRGGVPFPIKNSDALEVVRLTEIVKKQNAQFNWAG</sequence>
<dbReference type="Gene3D" id="3.30.360.10">
    <property type="entry name" value="Dihydrodipicolinate Reductase, domain 2"/>
    <property type="match status" value="1"/>
</dbReference>
<protein>
    <submittedName>
        <fullName evidence="4">Oxidoreductase</fullName>
    </submittedName>
</protein>
<dbReference type="PANTHER" id="PTHR43818:SF11">
    <property type="entry name" value="BCDNA.GH03377"/>
    <property type="match status" value="1"/>
</dbReference>
<name>A0A178IDZ7_9BACT</name>
<keyword evidence="5" id="KW-1185">Reference proteome</keyword>
<evidence type="ECO:0000313" key="5">
    <source>
        <dbReference type="Proteomes" id="UP000078486"/>
    </source>
</evidence>
<evidence type="ECO:0000313" key="4">
    <source>
        <dbReference type="EMBL" id="OAM87958.1"/>
    </source>
</evidence>
<proteinExistence type="predicted"/>